<dbReference type="InterPro" id="IPR000551">
    <property type="entry name" value="MerR-type_HTH_dom"/>
</dbReference>
<evidence type="ECO:0000313" key="3">
    <source>
        <dbReference type="Proteomes" id="UP000470082"/>
    </source>
</evidence>
<proteinExistence type="predicted"/>
<organism evidence="2 3">
    <name type="scientific">Floccifex porci</name>
    <dbReference type="NCBI Taxonomy" id="2606629"/>
    <lineage>
        <taxon>Bacteria</taxon>
        <taxon>Bacillati</taxon>
        <taxon>Bacillota</taxon>
        <taxon>Erysipelotrichia</taxon>
        <taxon>Erysipelotrichales</taxon>
        <taxon>Erysipelotrichaceae</taxon>
        <taxon>Floccifex</taxon>
    </lineage>
</organism>
<protein>
    <submittedName>
        <fullName evidence="2">Helix-turn-helix domain-containing protein</fullName>
    </submittedName>
</protein>
<dbReference type="EMBL" id="VUMM01000021">
    <property type="protein sequence ID" value="MSS02140.1"/>
    <property type="molecule type" value="Genomic_DNA"/>
</dbReference>
<feature type="domain" description="HTH merR-type" evidence="1">
    <location>
        <begin position="18"/>
        <end position="62"/>
    </location>
</feature>
<keyword evidence="3" id="KW-1185">Reference proteome</keyword>
<dbReference type="GO" id="GO:0006355">
    <property type="term" value="P:regulation of DNA-templated transcription"/>
    <property type="evidence" value="ECO:0007669"/>
    <property type="project" value="InterPro"/>
</dbReference>
<sequence>MKKENQMLKDSVNLVPTYTTNDLCNIFHCNKNQITMWRQYGLLKGLRTGKNYIYSRKEIECILDRFTGYDISNPEHVKEALNDLENNE</sequence>
<evidence type="ECO:0000259" key="1">
    <source>
        <dbReference type="Pfam" id="PF13411"/>
    </source>
</evidence>
<dbReference type="Proteomes" id="UP000470082">
    <property type="component" value="Unassembled WGS sequence"/>
</dbReference>
<dbReference type="Pfam" id="PF13411">
    <property type="entry name" value="MerR_1"/>
    <property type="match status" value="1"/>
</dbReference>
<reference evidence="2 3" key="1">
    <citation type="submission" date="2019-08" db="EMBL/GenBank/DDBJ databases">
        <title>In-depth cultivation of the pig gut microbiome towards novel bacterial diversity and tailored functional studies.</title>
        <authorList>
            <person name="Wylensek D."/>
            <person name="Hitch T.C.A."/>
            <person name="Clavel T."/>
        </authorList>
    </citation>
    <scope>NUCLEOTIDE SEQUENCE [LARGE SCALE GENOMIC DNA]</scope>
    <source>
        <strain evidence="2 3">LKV-178-WT-2G</strain>
    </source>
</reference>
<dbReference type="AlphaFoldDB" id="A0A7X2N455"/>
<evidence type="ECO:0000313" key="2">
    <source>
        <dbReference type="EMBL" id="MSS02140.1"/>
    </source>
</evidence>
<dbReference type="SUPFAM" id="SSF46955">
    <property type="entry name" value="Putative DNA-binding domain"/>
    <property type="match status" value="1"/>
</dbReference>
<comment type="caution">
    <text evidence="2">The sequence shown here is derived from an EMBL/GenBank/DDBJ whole genome shotgun (WGS) entry which is preliminary data.</text>
</comment>
<gene>
    <name evidence="2" type="ORF">FYJ50_08580</name>
</gene>
<dbReference type="GO" id="GO:0003677">
    <property type="term" value="F:DNA binding"/>
    <property type="evidence" value="ECO:0007669"/>
    <property type="project" value="InterPro"/>
</dbReference>
<name>A0A7X2N455_9FIRM</name>
<dbReference type="InterPro" id="IPR009061">
    <property type="entry name" value="DNA-bd_dom_put_sf"/>
</dbReference>
<accession>A0A7X2N455</accession>